<dbReference type="EMBL" id="MCFE01000529">
    <property type="protein sequence ID" value="ORX88449.1"/>
    <property type="molecule type" value="Genomic_DNA"/>
</dbReference>
<protein>
    <recommendedName>
        <fullName evidence="4">DUF1772-domain-containing protein</fullName>
    </recommendedName>
</protein>
<evidence type="ECO:0000256" key="1">
    <source>
        <dbReference type="SAM" id="Phobius"/>
    </source>
</evidence>
<name>A0A1Y1XRQ3_9FUNG</name>
<dbReference type="AlphaFoldDB" id="A0A1Y1XRQ3"/>
<feature type="transmembrane region" description="Helical" evidence="1">
    <location>
        <begin position="12"/>
        <end position="33"/>
    </location>
</feature>
<dbReference type="Proteomes" id="UP000193498">
    <property type="component" value="Unassembled WGS sequence"/>
</dbReference>
<feature type="transmembrane region" description="Helical" evidence="1">
    <location>
        <begin position="134"/>
        <end position="152"/>
    </location>
</feature>
<evidence type="ECO:0008006" key="4">
    <source>
        <dbReference type="Google" id="ProtNLM"/>
    </source>
</evidence>
<keyword evidence="1" id="KW-0812">Transmembrane</keyword>
<dbReference type="OrthoDB" id="5954308at2759"/>
<evidence type="ECO:0000313" key="3">
    <source>
        <dbReference type="Proteomes" id="UP000193498"/>
    </source>
</evidence>
<dbReference type="Pfam" id="PF08592">
    <property type="entry name" value="Anthrone_oxy"/>
    <property type="match status" value="1"/>
</dbReference>
<keyword evidence="1" id="KW-1133">Transmembrane helix</keyword>
<accession>A0A1Y1XRQ3</accession>
<feature type="transmembrane region" description="Helical" evidence="1">
    <location>
        <begin position="86"/>
        <end position="106"/>
    </location>
</feature>
<comment type="caution">
    <text evidence="2">The sequence shown here is derived from an EMBL/GenBank/DDBJ whole genome shotgun (WGS) entry which is preliminary data.</text>
</comment>
<dbReference type="PANTHER" id="PTHR36535:SF1">
    <property type="entry name" value="DUF1772 DOMAIN-CONTAINING PROTEIN"/>
    <property type="match status" value="1"/>
</dbReference>
<proteinExistence type="predicted"/>
<sequence length="154" mass="16693">MSNFDAIDLLRVLKAASLGSSGLFAGAALYITLAQQPAQMIASPKEKVAQFKVFYPRAAKMQAFLAVTCVATSAGVSYLTKQQVYLIPAGLFASVVGYTMCSIMPINETLLSIKSTDNNSNVDTLMKSWGEKHFVRTVLSTIGFGVILLEVFRR</sequence>
<evidence type="ECO:0000313" key="2">
    <source>
        <dbReference type="EMBL" id="ORX88449.1"/>
    </source>
</evidence>
<dbReference type="InParanoid" id="A0A1Y1XRQ3"/>
<feature type="transmembrane region" description="Helical" evidence="1">
    <location>
        <begin position="61"/>
        <end position="79"/>
    </location>
</feature>
<reference evidence="2 3" key="1">
    <citation type="submission" date="2016-07" db="EMBL/GenBank/DDBJ databases">
        <title>Pervasive Adenine N6-methylation of Active Genes in Fungi.</title>
        <authorList>
            <consortium name="DOE Joint Genome Institute"/>
            <person name="Mondo S.J."/>
            <person name="Dannebaum R.O."/>
            <person name="Kuo R.C."/>
            <person name="Labutti K."/>
            <person name="Haridas S."/>
            <person name="Kuo A."/>
            <person name="Salamov A."/>
            <person name="Ahrendt S.R."/>
            <person name="Lipzen A."/>
            <person name="Sullivan W."/>
            <person name="Andreopoulos W.B."/>
            <person name="Clum A."/>
            <person name="Lindquist E."/>
            <person name="Daum C."/>
            <person name="Ramamoorthy G.K."/>
            <person name="Gryganskyi A."/>
            <person name="Culley D."/>
            <person name="Magnuson J.K."/>
            <person name="James T.Y."/>
            <person name="O'Malley M.A."/>
            <person name="Stajich J.E."/>
            <person name="Spatafora J.W."/>
            <person name="Visel A."/>
            <person name="Grigoriev I.V."/>
        </authorList>
    </citation>
    <scope>NUCLEOTIDE SEQUENCE [LARGE SCALE GENOMIC DNA]</scope>
    <source>
        <strain evidence="2 3">CBS 931.73</strain>
    </source>
</reference>
<gene>
    <name evidence="2" type="ORF">K493DRAFT_341275</name>
</gene>
<organism evidence="2 3">
    <name type="scientific">Basidiobolus meristosporus CBS 931.73</name>
    <dbReference type="NCBI Taxonomy" id="1314790"/>
    <lineage>
        <taxon>Eukaryota</taxon>
        <taxon>Fungi</taxon>
        <taxon>Fungi incertae sedis</taxon>
        <taxon>Zoopagomycota</taxon>
        <taxon>Entomophthoromycotina</taxon>
        <taxon>Basidiobolomycetes</taxon>
        <taxon>Basidiobolales</taxon>
        <taxon>Basidiobolaceae</taxon>
        <taxon>Basidiobolus</taxon>
    </lineage>
</organism>
<keyword evidence="3" id="KW-1185">Reference proteome</keyword>
<dbReference type="PANTHER" id="PTHR36535">
    <property type="entry name" value="YALI0E30327P"/>
    <property type="match status" value="1"/>
</dbReference>
<dbReference type="InterPro" id="IPR013901">
    <property type="entry name" value="Anthrone_oxy"/>
</dbReference>
<keyword evidence="1" id="KW-0472">Membrane</keyword>